<evidence type="ECO:0000313" key="2">
    <source>
        <dbReference type="EMBL" id="QES48837.1"/>
    </source>
</evidence>
<feature type="transmembrane region" description="Helical" evidence="1">
    <location>
        <begin position="239"/>
        <end position="261"/>
    </location>
</feature>
<name>A0A5P2D3S5_STRVZ</name>
<keyword evidence="1" id="KW-0812">Transmembrane</keyword>
<reference evidence="2 3" key="1">
    <citation type="submission" date="2018-05" db="EMBL/GenBank/DDBJ databases">
        <title>Streptomyces venezuelae.</title>
        <authorList>
            <person name="Kim W."/>
            <person name="Lee N."/>
            <person name="Cho B.-K."/>
        </authorList>
    </citation>
    <scope>NUCLEOTIDE SEQUENCE [LARGE SCALE GENOMIC DNA]</scope>
    <source>
        <strain evidence="2 3">ATCC 21782</strain>
    </source>
</reference>
<dbReference type="RefSeq" id="WP_150208430.1">
    <property type="nucleotide sequence ID" value="NZ_CP029190.1"/>
</dbReference>
<evidence type="ECO:0000256" key="1">
    <source>
        <dbReference type="SAM" id="Phobius"/>
    </source>
</evidence>
<protein>
    <submittedName>
        <fullName evidence="2">Transporter</fullName>
    </submittedName>
</protein>
<dbReference type="Proteomes" id="UP000325211">
    <property type="component" value="Chromosome"/>
</dbReference>
<proteinExistence type="predicted"/>
<keyword evidence="1" id="KW-1133">Transmembrane helix</keyword>
<gene>
    <name evidence="2" type="ORF">DEJ50_14415</name>
</gene>
<feature type="transmembrane region" description="Helical" evidence="1">
    <location>
        <begin position="182"/>
        <end position="201"/>
    </location>
</feature>
<feature type="transmembrane region" description="Helical" evidence="1">
    <location>
        <begin position="390"/>
        <end position="412"/>
    </location>
</feature>
<accession>A0A5P2D3S5</accession>
<evidence type="ECO:0000313" key="3">
    <source>
        <dbReference type="Proteomes" id="UP000325211"/>
    </source>
</evidence>
<dbReference type="EMBL" id="CP029190">
    <property type="protein sequence ID" value="QES48837.1"/>
    <property type="molecule type" value="Genomic_DNA"/>
</dbReference>
<keyword evidence="1" id="KW-0472">Membrane</keyword>
<organism evidence="2 3">
    <name type="scientific">Streptomyces venezuelae</name>
    <dbReference type="NCBI Taxonomy" id="54571"/>
    <lineage>
        <taxon>Bacteria</taxon>
        <taxon>Bacillati</taxon>
        <taxon>Actinomycetota</taxon>
        <taxon>Actinomycetes</taxon>
        <taxon>Kitasatosporales</taxon>
        <taxon>Streptomycetaceae</taxon>
        <taxon>Streptomyces</taxon>
    </lineage>
</organism>
<sequence length="538" mass="54789">MSSMSAGVPAVALTPVFVRLKLSLLRNGLKGSAKRKAAFIGSLASVLVLAALTVPLLALLRGNAHAGTVVVLLSGILGLGWAVMPLLFSAGDETLDPSRLVMLPLRPRPLVRALLASSMVGIGPLFTLCLAIGSVIAVAHGAAGLAAGVLAVPLLLLGCVALARTMATANVRLLSSRKGRDLAVLSGLLIAIGVQFLNFGVQRLTEPGALTSLRPAAEVVGWLPPASALAMVDSAGAGAYGRATGQLAVTLLAVLGLLYVWERSLTRLMVTPDGSTVAASAPAKEGARGGGLWGLLPGGRAGAVMQRTLRYGFRDPKTKAGWISGLAIGAIVPVVNALQGTGSVYFACFGAGMLGALMYNQFGQDTSAFWMVAQTLSTARDAYAELRARAAALLLITLPYTVLITVVTAWLVGNWAALPDALGLSLGLLGAMVGTGALSSAYAPYSIPQDGAFKSVVPGQAGLAVSSIFGGMFASALLCGPLIGLVIGLRVSDHHGLLWTVLPAGIAWGALLGWAGLRLAAPKVADNLPEILQAVSKG</sequence>
<feature type="transmembrane region" description="Helical" evidence="1">
    <location>
        <begin position="344"/>
        <end position="362"/>
    </location>
</feature>
<feature type="transmembrane region" description="Helical" evidence="1">
    <location>
        <begin position="463"/>
        <end position="491"/>
    </location>
</feature>
<feature type="transmembrane region" description="Helical" evidence="1">
    <location>
        <begin position="424"/>
        <end position="443"/>
    </location>
</feature>
<feature type="transmembrane region" description="Helical" evidence="1">
    <location>
        <begin position="320"/>
        <end position="338"/>
    </location>
</feature>
<feature type="transmembrane region" description="Helical" evidence="1">
    <location>
        <begin position="142"/>
        <end position="162"/>
    </location>
</feature>
<dbReference type="AlphaFoldDB" id="A0A5P2D3S5"/>
<dbReference type="OrthoDB" id="4334618at2"/>
<feature type="transmembrane region" description="Helical" evidence="1">
    <location>
        <begin position="66"/>
        <end position="89"/>
    </location>
</feature>
<feature type="transmembrane region" description="Helical" evidence="1">
    <location>
        <begin position="110"/>
        <end position="136"/>
    </location>
</feature>
<feature type="transmembrane region" description="Helical" evidence="1">
    <location>
        <begin position="37"/>
        <end position="60"/>
    </location>
</feature>
<feature type="transmembrane region" description="Helical" evidence="1">
    <location>
        <begin position="497"/>
        <end position="517"/>
    </location>
</feature>